<dbReference type="RefSeq" id="WP_230338728.1">
    <property type="nucleotide sequence ID" value="NZ_CP069798.1"/>
</dbReference>
<dbReference type="Proteomes" id="UP000653156">
    <property type="component" value="Chromosome"/>
</dbReference>
<reference evidence="2" key="1">
    <citation type="submission" date="2021-02" db="EMBL/GenBank/DDBJ databases">
        <title>Neisseriaceae sp. 26B isolated from the cloaca of a Common Toad-headed Turtle (Mesoclemmys nasuta).</title>
        <authorList>
            <person name="Spergser J."/>
            <person name="Busse H.-J."/>
        </authorList>
    </citation>
    <scope>NUCLEOTIDE SEQUENCE</scope>
    <source>
        <strain evidence="2">26B</strain>
    </source>
</reference>
<dbReference type="AlphaFoldDB" id="A0A892ZFL6"/>
<dbReference type="Pfam" id="PF09951">
    <property type="entry name" value="Imm33"/>
    <property type="match status" value="1"/>
</dbReference>
<gene>
    <name evidence="2" type="ORF">JQU52_12065</name>
</gene>
<dbReference type="EMBL" id="CP069798">
    <property type="protein sequence ID" value="QRQ81433.1"/>
    <property type="molecule type" value="Genomic_DNA"/>
</dbReference>
<protein>
    <submittedName>
        <fullName evidence="2">DUF2185 domain-containing protein</fullName>
    </submittedName>
</protein>
<evidence type="ECO:0000259" key="1">
    <source>
        <dbReference type="Pfam" id="PF09951"/>
    </source>
</evidence>
<dbReference type="PANTHER" id="PTHR38743">
    <property type="entry name" value="SIMILAR TO GLYOXYLASE I FAMILY PROTEIN"/>
    <property type="match status" value="1"/>
</dbReference>
<dbReference type="InterPro" id="IPR018689">
    <property type="entry name" value="Imm33_dom"/>
</dbReference>
<proteinExistence type="predicted"/>
<accession>A0A892ZFL6</accession>
<dbReference type="PANTHER" id="PTHR38743:SF2">
    <property type="entry name" value="DUF2185 DOMAIN-CONTAINING PROTEIN"/>
    <property type="match status" value="1"/>
</dbReference>
<dbReference type="KEGG" id="ptes:JQU52_12065"/>
<feature type="domain" description="Immunity protein Imm33" evidence="1">
    <location>
        <begin position="16"/>
        <end position="101"/>
    </location>
</feature>
<evidence type="ECO:0000313" key="2">
    <source>
        <dbReference type="EMBL" id="QRQ81433.1"/>
    </source>
</evidence>
<keyword evidence="3" id="KW-1185">Reference proteome</keyword>
<organism evidence="2 3">
    <name type="scientific">Paralysiella testudinis</name>
    <dbReference type="NCBI Taxonomy" id="2809020"/>
    <lineage>
        <taxon>Bacteria</taxon>
        <taxon>Pseudomonadati</taxon>
        <taxon>Pseudomonadota</taxon>
        <taxon>Betaproteobacteria</taxon>
        <taxon>Neisseriales</taxon>
        <taxon>Neisseriaceae</taxon>
        <taxon>Paralysiella</taxon>
    </lineage>
</organism>
<sequence>MNNPFAQALSAAIGRCIATKAVSEDGAAVGFMYREAPLFEEDSGWRFFSGDETDDYTDNAANFTVYSVADISSHTPDIAPLLGQPPGSAWERNDDGDWIAVADWQPRD</sequence>
<name>A0A892ZFL6_9NEIS</name>
<evidence type="ECO:0000313" key="3">
    <source>
        <dbReference type="Proteomes" id="UP000653156"/>
    </source>
</evidence>